<dbReference type="Gene3D" id="3.30.70.2120">
    <property type="match status" value="1"/>
</dbReference>
<dbReference type="GO" id="GO:0005576">
    <property type="term" value="C:extracellular region"/>
    <property type="evidence" value="ECO:0007669"/>
    <property type="project" value="UniProtKB-SubCell"/>
</dbReference>
<dbReference type="InterPro" id="IPR001492">
    <property type="entry name" value="Flagellin"/>
</dbReference>
<dbReference type="InterPro" id="IPR010810">
    <property type="entry name" value="Flagellin_hook_IN_motif"/>
</dbReference>
<dbReference type="Gene3D" id="2.30.220.10">
    <property type="entry name" value="f41 fragment of flagellin, C-terminal domain"/>
    <property type="match status" value="1"/>
</dbReference>
<name>A0A9E8HNE0_9ALTE</name>
<dbReference type="PANTHER" id="PTHR42792">
    <property type="entry name" value="FLAGELLIN"/>
    <property type="match status" value="1"/>
</dbReference>
<dbReference type="EMBL" id="CP101527">
    <property type="protein sequence ID" value="UZW75783.1"/>
    <property type="molecule type" value="Genomic_DNA"/>
</dbReference>
<dbReference type="GO" id="GO:0005198">
    <property type="term" value="F:structural molecule activity"/>
    <property type="evidence" value="ECO:0007669"/>
    <property type="project" value="UniProtKB-UniRule"/>
</dbReference>
<dbReference type="PANTHER" id="PTHR42792:SF2">
    <property type="entry name" value="FLAGELLIN"/>
    <property type="match status" value="1"/>
</dbReference>
<dbReference type="SUPFAM" id="SSF64518">
    <property type="entry name" value="Phase 1 flagellin"/>
    <property type="match status" value="2"/>
</dbReference>
<sequence>MPQIINTNINSLTAQRNLNNAQSDNAQALNRLSSGLRINSSKDDAAGLAISTRFESQISGLNVATRNAGDGVSLAQTAEGGLDSITSNLSRLRELAVQSANATNTDIDRQALNAEAEQIIAEIGRISDQTNFNGVKLLNGDFQAQTFQVGANVGETIDVNIAEVTTSTLGSAATAGISSSMDQTALTATGSDALVSGDLVINSVAIGASSGEADTSSTAYASSSSIAKAAAINAESAATGVTATANENTAEGTTVANGAALVAATDIDINGQTFSLSKAATGDASADLAGAAATINEKSGATGVVATVVETDTGARIDLTAEDGRNITIVGATAASFGLAAGLGTGGASNAATTGNTYTGDITLSSTDGSDINLSSNTGNIDNAGFEVGSFSGTRGGAVSDNVDTTAALAAGDITINGVSVGASKATDDTSSTLADNAGSAIAKAAAINDISDQTGVTAKVNATTVFGTAVTGTTAGAFDVTINDVQITGTTTADAVANQTTIVDAINAKSGQTGVTASIIDGDKVNLTAADGRTIEITATTAGDTGLTTGNTGGSITLESAGKFEIGTNTGNNERAGFNVGTFGGAESGTLLKDIDISTVEGANAAIQAVDNALTQVNTERANLGAIQNRFDNTISSNQINSENLSAANSRIRDADFAAETAALSRSSVLQQAGISILAQANAQPQQVLSLLG</sequence>
<comment type="similarity">
    <text evidence="1 4">Belongs to the bacterial flagellin family.</text>
</comment>
<keyword evidence="7" id="KW-0969">Cilium</keyword>
<dbReference type="Gene3D" id="6.10.10.10">
    <property type="entry name" value="Flagellar export chaperone, C-terminal domain"/>
    <property type="match status" value="1"/>
</dbReference>
<comment type="function">
    <text evidence="4">Flagellin is the subunit protein which polymerizes to form the filaments of bacterial flagella.</text>
</comment>
<dbReference type="KEGG" id="asem:NNL22_04140"/>
<evidence type="ECO:0000313" key="7">
    <source>
        <dbReference type="EMBL" id="UZW75783.1"/>
    </source>
</evidence>
<dbReference type="RefSeq" id="WP_251810394.1">
    <property type="nucleotide sequence ID" value="NZ_CP101527.1"/>
</dbReference>
<gene>
    <name evidence="7" type="ORF">NNL22_04140</name>
</gene>
<keyword evidence="2 4" id="KW-0964">Secreted</keyword>
<keyword evidence="7" id="KW-0282">Flagellum</keyword>
<feature type="domain" description="Flagellin C-terminal" evidence="6">
    <location>
        <begin position="608"/>
        <end position="693"/>
    </location>
</feature>
<evidence type="ECO:0000259" key="5">
    <source>
        <dbReference type="Pfam" id="PF00669"/>
    </source>
</evidence>
<dbReference type="Proteomes" id="UP001164472">
    <property type="component" value="Chromosome"/>
</dbReference>
<evidence type="ECO:0000256" key="2">
    <source>
        <dbReference type="ARBA" id="ARBA00022525"/>
    </source>
</evidence>
<dbReference type="AlphaFoldDB" id="A0A9E8HNE0"/>
<evidence type="ECO:0000256" key="3">
    <source>
        <dbReference type="ARBA" id="ARBA00023143"/>
    </source>
</evidence>
<evidence type="ECO:0000313" key="8">
    <source>
        <dbReference type="Proteomes" id="UP001164472"/>
    </source>
</evidence>
<protein>
    <recommendedName>
        <fullName evidence="4">Flagellin</fullName>
    </recommendedName>
</protein>
<dbReference type="GO" id="GO:0009288">
    <property type="term" value="C:bacterial-type flagellum"/>
    <property type="evidence" value="ECO:0007669"/>
    <property type="project" value="UniProtKB-SubCell"/>
</dbReference>
<dbReference type="Gene3D" id="6.10.280.190">
    <property type="match status" value="1"/>
</dbReference>
<keyword evidence="3 4" id="KW-0975">Bacterial flagellum</keyword>
<feature type="domain" description="Flagellin N-terminal" evidence="5">
    <location>
        <begin position="5"/>
        <end position="141"/>
    </location>
</feature>
<dbReference type="PRINTS" id="PR00207">
    <property type="entry name" value="FLAGELLIN"/>
</dbReference>
<dbReference type="Gene3D" id="2.170.280.10">
    <property type="entry name" value="f41 fragment of flagellin, middle domain"/>
    <property type="match status" value="1"/>
</dbReference>
<proteinExistence type="inferred from homology"/>
<keyword evidence="8" id="KW-1185">Reference proteome</keyword>
<dbReference type="Pfam" id="PF00700">
    <property type="entry name" value="Flagellin_C"/>
    <property type="match status" value="1"/>
</dbReference>
<dbReference type="Gene3D" id="1.20.1330.10">
    <property type="entry name" value="f41 fragment of flagellin, N-terminal domain"/>
    <property type="match status" value="2"/>
</dbReference>
<dbReference type="InterPro" id="IPR046358">
    <property type="entry name" value="Flagellin_C"/>
</dbReference>
<dbReference type="InterPro" id="IPR001029">
    <property type="entry name" value="Flagellin_N"/>
</dbReference>
<accession>A0A9E8HNE0</accession>
<dbReference type="InterPro" id="IPR042187">
    <property type="entry name" value="Flagellin_C_sub2"/>
</dbReference>
<evidence type="ECO:0000256" key="1">
    <source>
        <dbReference type="ARBA" id="ARBA00005709"/>
    </source>
</evidence>
<dbReference type="Pfam" id="PF00669">
    <property type="entry name" value="Flagellin_N"/>
    <property type="match status" value="1"/>
</dbReference>
<comment type="subcellular location">
    <subcellularLocation>
        <location evidence="4">Secreted</location>
    </subcellularLocation>
    <subcellularLocation>
        <location evidence="4">Bacterial flagellum</location>
    </subcellularLocation>
</comment>
<reference evidence="7" key="1">
    <citation type="submission" date="2022-07" db="EMBL/GenBank/DDBJ databases">
        <title>Alkalimarinus sp. nov., isolated from gut of a Alitta virens.</title>
        <authorList>
            <person name="Yang A.I."/>
            <person name="Shin N.-R."/>
        </authorList>
    </citation>
    <scope>NUCLEOTIDE SEQUENCE</scope>
    <source>
        <strain evidence="7">FA028</strain>
    </source>
</reference>
<keyword evidence="7" id="KW-0966">Cell projection</keyword>
<organism evidence="7 8">
    <name type="scientific">Alkalimarinus sediminis</name>
    <dbReference type="NCBI Taxonomy" id="1632866"/>
    <lineage>
        <taxon>Bacteria</taxon>
        <taxon>Pseudomonadati</taxon>
        <taxon>Pseudomonadota</taxon>
        <taxon>Gammaproteobacteria</taxon>
        <taxon>Alteromonadales</taxon>
        <taxon>Alteromonadaceae</taxon>
        <taxon>Alkalimarinus</taxon>
    </lineage>
</organism>
<evidence type="ECO:0000259" key="6">
    <source>
        <dbReference type="Pfam" id="PF00700"/>
    </source>
</evidence>
<evidence type="ECO:0000256" key="4">
    <source>
        <dbReference type="RuleBase" id="RU362073"/>
    </source>
</evidence>
<dbReference type="Pfam" id="PF07196">
    <property type="entry name" value="Flagellin_IN"/>
    <property type="match status" value="1"/>
</dbReference>